<accession>A0A0L0BRQ9</accession>
<protein>
    <submittedName>
        <fullName evidence="2">Vacuolar protein sorting-associated protein 33A</fullName>
    </submittedName>
</protein>
<evidence type="ECO:0000313" key="3">
    <source>
        <dbReference type="Proteomes" id="UP000037069"/>
    </source>
</evidence>
<reference evidence="2 3" key="1">
    <citation type="journal article" date="2015" name="Nat. Commun.">
        <title>Lucilia cuprina genome unlocks parasitic fly biology to underpin future interventions.</title>
        <authorList>
            <person name="Anstead C.A."/>
            <person name="Korhonen P.K."/>
            <person name="Young N.D."/>
            <person name="Hall R.S."/>
            <person name="Jex A.R."/>
            <person name="Murali S.C."/>
            <person name="Hughes D.S."/>
            <person name="Lee S.F."/>
            <person name="Perry T."/>
            <person name="Stroehlein A.J."/>
            <person name="Ansell B.R."/>
            <person name="Breugelmans B."/>
            <person name="Hofmann A."/>
            <person name="Qu J."/>
            <person name="Dugan S."/>
            <person name="Lee S.L."/>
            <person name="Chao H."/>
            <person name="Dinh H."/>
            <person name="Han Y."/>
            <person name="Doddapaneni H.V."/>
            <person name="Worley K.C."/>
            <person name="Muzny D.M."/>
            <person name="Ioannidis P."/>
            <person name="Waterhouse R.M."/>
            <person name="Zdobnov E.M."/>
            <person name="James P.J."/>
            <person name="Bagnall N.H."/>
            <person name="Kotze A.C."/>
            <person name="Gibbs R.A."/>
            <person name="Richards S."/>
            <person name="Batterham P."/>
            <person name="Gasser R.B."/>
        </authorList>
    </citation>
    <scope>NUCLEOTIDE SEQUENCE [LARGE SCALE GENOMIC DNA]</scope>
    <source>
        <strain evidence="2 3">LS</strain>
        <tissue evidence="2">Full body</tissue>
    </source>
</reference>
<dbReference type="Proteomes" id="UP000037069">
    <property type="component" value="Unassembled WGS sequence"/>
</dbReference>
<evidence type="ECO:0000256" key="1">
    <source>
        <dbReference type="ARBA" id="ARBA00009884"/>
    </source>
</evidence>
<dbReference type="AlphaFoldDB" id="A0A0L0BRQ9"/>
<dbReference type="InterPro" id="IPR043155">
    <property type="entry name" value="VPS33_dom3b"/>
</dbReference>
<dbReference type="Pfam" id="PF00995">
    <property type="entry name" value="Sec1"/>
    <property type="match status" value="1"/>
</dbReference>
<dbReference type="SUPFAM" id="SSF56815">
    <property type="entry name" value="Sec1/munc18-like (SM) proteins"/>
    <property type="match status" value="1"/>
</dbReference>
<proteinExistence type="inferred from homology"/>
<dbReference type="Gene3D" id="3.40.50.2060">
    <property type="match status" value="1"/>
</dbReference>
<dbReference type="InterPro" id="IPR036045">
    <property type="entry name" value="Sec1-like_sf"/>
</dbReference>
<dbReference type="Gene3D" id="3.90.830.10">
    <property type="entry name" value="Syntaxin Binding Protein 1, Chain A, domain 2"/>
    <property type="match status" value="1"/>
</dbReference>
<dbReference type="STRING" id="7375.A0A0L0BRQ9"/>
<name>A0A0L0BRQ9_LUCCU</name>
<dbReference type="GO" id="GO:0016192">
    <property type="term" value="P:vesicle-mediated transport"/>
    <property type="evidence" value="ECO:0007669"/>
    <property type="project" value="InterPro"/>
</dbReference>
<sequence length="599" mass="67062">MFSYLQGQRVNLQLLQESACRELVHLLEKVEGNKSIVLDDALLGPIGLIAAPSLFSDRGIKLLKLGNDTRLPKDVNNIIYIVRPLVTIMDDVAAQVLKNPEKGRMFHIFFVPRRSCLCLKHLEHKGVYGKFGLLEELTWNFYPVENDVVSMEWPNAFRDVAIDGDPTALYQAGVGLVQLQQIYGRIPKIYGKGTMSQGVWERAKQLGAEEKLLSNGEKGTIDQIILLDRTIDLLSAFATQLTYEGLVDEFFGIRQNQLTMAAELFNARSDNESSPAHLTAEKKTFILNSGDKLYAELRNKNFNEVGKVLARNAKEISAQTDASSQEKSVQDMKRLVDKLPALLAQKQSVSNHTTIGELIRKQLDTYKFTDDLAAEQEFMMCEDIDKPSSYIEDLIGKKSDLNNILRLLAIQCAAASGFKEKVLNYYKRELAHVYGIEIILKISNLEKAGIFYTQSESRAYAVLRKTLNLTVDDAVEVNPKDISYVHSFYAPLTARIVEQSLKPLGWQSLKSQINNLPGPTFEDFQAQLIGIGGRHSSTPSEGSMLNVPRVILVFIVGGCTFAEIAALRFLAQQEDNNVEILIATTKIINKHTFLESLLQ</sequence>
<dbReference type="Gene3D" id="1.25.40.850">
    <property type="match status" value="1"/>
</dbReference>
<comment type="caution">
    <text evidence="2">The sequence shown here is derived from an EMBL/GenBank/DDBJ whole genome shotgun (WGS) entry which is preliminary data.</text>
</comment>
<evidence type="ECO:0000313" key="2">
    <source>
        <dbReference type="EMBL" id="KNC22683.1"/>
    </source>
</evidence>
<dbReference type="Gene3D" id="3.40.50.1910">
    <property type="match status" value="1"/>
</dbReference>
<dbReference type="InterPro" id="IPR043154">
    <property type="entry name" value="Sec-1-like_dom1"/>
</dbReference>
<organism evidence="2 3">
    <name type="scientific">Lucilia cuprina</name>
    <name type="common">Green bottle fly</name>
    <name type="synonym">Australian sheep blowfly</name>
    <dbReference type="NCBI Taxonomy" id="7375"/>
    <lineage>
        <taxon>Eukaryota</taxon>
        <taxon>Metazoa</taxon>
        <taxon>Ecdysozoa</taxon>
        <taxon>Arthropoda</taxon>
        <taxon>Hexapoda</taxon>
        <taxon>Insecta</taxon>
        <taxon>Pterygota</taxon>
        <taxon>Neoptera</taxon>
        <taxon>Endopterygota</taxon>
        <taxon>Diptera</taxon>
        <taxon>Brachycera</taxon>
        <taxon>Muscomorpha</taxon>
        <taxon>Oestroidea</taxon>
        <taxon>Calliphoridae</taxon>
        <taxon>Luciliinae</taxon>
        <taxon>Lucilia</taxon>
    </lineage>
</organism>
<gene>
    <name evidence="2" type="ORF">FF38_05306</name>
</gene>
<keyword evidence="3" id="KW-1185">Reference proteome</keyword>
<dbReference type="InterPro" id="IPR027482">
    <property type="entry name" value="Sec1-like_dom2"/>
</dbReference>
<dbReference type="PANTHER" id="PTHR11679">
    <property type="entry name" value="VESICLE PROTEIN SORTING-ASSOCIATED"/>
    <property type="match status" value="1"/>
</dbReference>
<dbReference type="InterPro" id="IPR001619">
    <property type="entry name" value="Sec1-like"/>
</dbReference>
<dbReference type="EMBL" id="JRES01001467">
    <property type="protein sequence ID" value="KNC22683.1"/>
    <property type="molecule type" value="Genomic_DNA"/>
</dbReference>
<dbReference type="PIRSF" id="PIRSF005715">
    <property type="entry name" value="VPS45_Sec1"/>
    <property type="match status" value="1"/>
</dbReference>
<dbReference type="OrthoDB" id="10262287at2759"/>
<dbReference type="InterPro" id="IPR043127">
    <property type="entry name" value="Sec-1-like_dom3a"/>
</dbReference>
<dbReference type="OMA" id="EFHIFFV"/>
<comment type="similarity">
    <text evidence="1">Belongs to the STXBP/unc-18/SEC1 family.</text>
</comment>